<dbReference type="CDD" id="cd05374">
    <property type="entry name" value="17beta-HSD-like_SDR_c"/>
    <property type="match status" value="1"/>
</dbReference>
<protein>
    <submittedName>
        <fullName evidence="3">Short-subunit dehydrogenase</fullName>
    </submittedName>
</protein>
<keyword evidence="4" id="KW-1185">Reference proteome</keyword>
<dbReference type="PRINTS" id="PR00081">
    <property type="entry name" value="GDHRDH"/>
</dbReference>
<reference evidence="3 4" key="1">
    <citation type="submission" date="2019-03" db="EMBL/GenBank/DDBJ databases">
        <title>Genomic Encyclopedia of Type Strains, Phase III (KMG-III): the genomes of soil and plant-associated and newly described type strains.</title>
        <authorList>
            <person name="Whitman W."/>
        </authorList>
    </citation>
    <scope>NUCLEOTIDE SEQUENCE [LARGE SCALE GENOMIC DNA]</scope>
    <source>
        <strain evidence="3 4">VKM Ac-2570</strain>
    </source>
</reference>
<dbReference type="Pfam" id="PF00106">
    <property type="entry name" value="adh_short"/>
    <property type="match status" value="1"/>
</dbReference>
<accession>A0A4R7ZP96</accession>
<evidence type="ECO:0000313" key="4">
    <source>
        <dbReference type="Proteomes" id="UP000295447"/>
    </source>
</evidence>
<dbReference type="EMBL" id="SODF01000002">
    <property type="protein sequence ID" value="TDW18368.1"/>
    <property type="molecule type" value="Genomic_DNA"/>
</dbReference>
<keyword evidence="2" id="KW-0560">Oxidoreductase</keyword>
<dbReference type="AlphaFoldDB" id="A0A4R7ZP96"/>
<dbReference type="SUPFAM" id="SSF51735">
    <property type="entry name" value="NAD(P)-binding Rossmann-fold domains"/>
    <property type="match status" value="1"/>
</dbReference>
<dbReference type="Gene3D" id="3.40.50.720">
    <property type="entry name" value="NAD(P)-binding Rossmann-like Domain"/>
    <property type="match status" value="1"/>
</dbReference>
<evidence type="ECO:0000256" key="1">
    <source>
        <dbReference type="ARBA" id="ARBA00006484"/>
    </source>
</evidence>
<dbReference type="PANTHER" id="PTHR43976:SF16">
    <property type="entry name" value="SHORT-CHAIN DEHYDROGENASE_REDUCTASE FAMILY PROTEIN"/>
    <property type="match status" value="1"/>
</dbReference>
<name>A0A4R7ZP96_9ACTN</name>
<dbReference type="InterPro" id="IPR002347">
    <property type="entry name" value="SDR_fam"/>
</dbReference>
<dbReference type="InterPro" id="IPR051911">
    <property type="entry name" value="SDR_oxidoreductase"/>
</dbReference>
<comment type="similarity">
    <text evidence="1">Belongs to the short-chain dehydrogenases/reductases (SDR) family.</text>
</comment>
<organism evidence="3 4">
    <name type="scientific">Kribbella kalugense</name>
    <dbReference type="NCBI Taxonomy" id="2512221"/>
    <lineage>
        <taxon>Bacteria</taxon>
        <taxon>Bacillati</taxon>
        <taxon>Actinomycetota</taxon>
        <taxon>Actinomycetes</taxon>
        <taxon>Propionibacteriales</taxon>
        <taxon>Kribbellaceae</taxon>
        <taxon>Kribbella</taxon>
    </lineage>
</organism>
<evidence type="ECO:0000256" key="2">
    <source>
        <dbReference type="ARBA" id="ARBA00023002"/>
    </source>
</evidence>
<proteinExistence type="inferred from homology"/>
<dbReference type="GO" id="GO:0016491">
    <property type="term" value="F:oxidoreductase activity"/>
    <property type="evidence" value="ECO:0007669"/>
    <property type="project" value="UniProtKB-KW"/>
</dbReference>
<evidence type="ECO:0000313" key="3">
    <source>
        <dbReference type="EMBL" id="TDW18368.1"/>
    </source>
</evidence>
<dbReference type="PANTHER" id="PTHR43976">
    <property type="entry name" value="SHORT CHAIN DEHYDROGENASE"/>
    <property type="match status" value="1"/>
</dbReference>
<comment type="caution">
    <text evidence="3">The sequence shown here is derived from an EMBL/GenBank/DDBJ whole genome shotgun (WGS) entry which is preliminary data.</text>
</comment>
<dbReference type="InterPro" id="IPR036291">
    <property type="entry name" value="NAD(P)-bd_dom_sf"/>
</dbReference>
<sequence>MVTTMTNSVDTQSQSTRTWFITGASSGIGLALAVRAAERGDNVIAIARRAEGLTQLTEKYGNQVLAVSADVANINQLQSAVNAGVERFGRIDFVANNAGYGVFGAVEEATDAQVRAIFDTNVHGVLNVLRATLPTLRAQKSGHVLQGSSYFGQMAHAGVGMIAATKFAVEGLTEALFGELDPLGIKVTLIEPGLTATSFLANLDHVETIADYDQTVREVLKTIGGLPPTAFNGAERVVDAIIAATEATTAPHRIATGSAAVQDIRTALVARIAELDEWTPVSNAVDGTN</sequence>
<gene>
    <name evidence="3" type="ORF">EV650_4952</name>
</gene>
<dbReference type="Proteomes" id="UP000295447">
    <property type="component" value="Unassembled WGS sequence"/>
</dbReference>